<dbReference type="Pfam" id="PF24551">
    <property type="entry name" value="SH3_Rv0428c"/>
    <property type="match status" value="1"/>
</dbReference>
<dbReference type="InterPro" id="IPR056935">
    <property type="entry name" value="Rv0428c-like_C"/>
</dbReference>
<evidence type="ECO:0000256" key="2">
    <source>
        <dbReference type="ARBA" id="ARBA00023315"/>
    </source>
</evidence>
<dbReference type="EMBL" id="AP022570">
    <property type="protein sequence ID" value="BBX50047.1"/>
    <property type="molecule type" value="Genomic_DNA"/>
</dbReference>
<dbReference type="PANTHER" id="PTHR43877">
    <property type="entry name" value="AMINOALKYLPHOSPHONATE N-ACETYLTRANSFERASE-RELATED-RELATED"/>
    <property type="match status" value="1"/>
</dbReference>
<dbReference type="CDD" id="cd04301">
    <property type="entry name" value="NAT_SF"/>
    <property type="match status" value="1"/>
</dbReference>
<name>A0A6N4V8I3_9MYCO</name>
<organism evidence="4 5">
    <name type="scientific">Mycolicibacterium poriferae</name>
    <dbReference type="NCBI Taxonomy" id="39694"/>
    <lineage>
        <taxon>Bacteria</taxon>
        <taxon>Bacillati</taxon>
        <taxon>Actinomycetota</taxon>
        <taxon>Actinomycetes</taxon>
        <taxon>Mycobacteriales</taxon>
        <taxon>Mycobacteriaceae</taxon>
        <taxon>Mycolicibacterium</taxon>
    </lineage>
</organism>
<keyword evidence="1 4" id="KW-0808">Transferase</keyword>
<protein>
    <submittedName>
        <fullName evidence="4">N-acetyltransferase</fullName>
    </submittedName>
</protein>
<dbReference type="Proteomes" id="UP000466785">
    <property type="component" value="Chromosome"/>
</dbReference>
<dbReference type="GO" id="GO:0016747">
    <property type="term" value="F:acyltransferase activity, transferring groups other than amino-acyl groups"/>
    <property type="evidence" value="ECO:0007669"/>
    <property type="project" value="InterPro"/>
</dbReference>
<evidence type="ECO:0000256" key="1">
    <source>
        <dbReference type="ARBA" id="ARBA00022679"/>
    </source>
</evidence>
<evidence type="ECO:0000259" key="3">
    <source>
        <dbReference type="PROSITE" id="PS51186"/>
    </source>
</evidence>
<evidence type="ECO:0000313" key="5">
    <source>
        <dbReference type="Proteomes" id="UP000466785"/>
    </source>
</evidence>
<dbReference type="Pfam" id="PF24553">
    <property type="entry name" value="Rv0428c_C"/>
    <property type="match status" value="1"/>
</dbReference>
<dbReference type="InterPro" id="IPR056934">
    <property type="entry name" value="SH3_Rv0428c"/>
</dbReference>
<feature type="domain" description="N-acetyltransferase" evidence="3">
    <location>
        <begin position="162"/>
        <end position="302"/>
    </location>
</feature>
<dbReference type="Gene3D" id="3.40.630.30">
    <property type="match status" value="1"/>
</dbReference>
<dbReference type="SUPFAM" id="SSF55729">
    <property type="entry name" value="Acyl-CoA N-acyltransferases (Nat)"/>
    <property type="match status" value="1"/>
</dbReference>
<accession>A0A6N4V8I3</accession>
<gene>
    <name evidence="4" type="ORF">MPOR_10730</name>
</gene>
<keyword evidence="5" id="KW-1185">Reference proteome</keyword>
<keyword evidence="2" id="KW-0012">Acyltransferase</keyword>
<dbReference type="InterPro" id="IPR000182">
    <property type="entry name" value="GNAT_dom"/>
</dbReference>
<dbReference type="AlphaFoldDB" id="A0A6N4V8I3"/>
<dbReference type="InterPro" id="IPR050832">
    <property type="entry name" value="Bact_Acetyltransf"/>
</dbReference>
<dbReference type="RefSeq" id="WP_163672841.1">
    <property type="nucleotide sequence ID" value="NZ_AP022570.1"/>
</dbReference>
<dbReference type="InterPro" id="IPR016181">
    <property type="entry name" value="Acyl_CoA_acyltransferase"/>
</dbReference>
<dbReference type="KEGG" id="mpof:MPOR_10730"/>
<reference evidence="4 5" key="1">
    <citation type="journal article" date="2019" name="Emerg. Microbes Infect.">
        <title>Comprehensive subspecies identification of 175 nontuberculous mycobacteria species based on 7547 genomic profiles.</title>
        <authorList>
            <person name="Matsumoto Y."/>
            <person name="Kinjo T."/>
            <person name="Motooka D."/>
            <person name="Nabeya D."/>
            <person name="Jung N."/>
            <person name="Uechi K."/>
            <person name="Horii T."/>
            <person name="Iida T."/>
            <person name="Fujita J."/>
            <person name="Nakamura S."/>
        </authorList>
    </citation>
    <scope>NUCLEOTIDE SEQUENCE [LARGE SCALE GENOMIC DNA]</scope>
    <source>
        <strain evidence="4 5">JCM 12603</strain>
    </source>
</reference>
<dbReference type="PROSITE" id="PS51186">
    <property type="entry name" value="GNAT"/>
    <property type="match status" value="1"/>
</dbReference>
<proteinExistence type="predicted"/>
<evidence type="ECO:0000313" key="4">
    <source>
        <dbReference type="EMBL" id="BBX50047.1"/>
    </source>
</evidence>
<sequence>MSDLPEVGTRVSLRYRLPAGETPPHSDVVGHLVDTGATVRVRTRRGDIVEVKPADVLAVRVVPEMPVRTGDIRNLEHAAALAWPGTEHAWLGEWLARFGNGSTRRANSAVPLRFTSYAEIATVADWYSSRGVPALISAPDRLLRIPPGVPTDAENLVMATDMDVAVPPAADLRVSSRPDERWLQLYQREVPVEVLTAVVDGEVAFAALDDAAVGRGAVTEAPDGTRWAGISAVHVSEHARRRGLARALCTGLLAWARDRGATRGYVQVVADNTGARALYESMGFRDHHRSRYVRAEDLLAHT</sequence>